<evidence type="ECO:0000256" key="5">
    <source>
        <dbReference type="ARBA" id="ARBA00023787"/>
    </source>
</evidence>
<comment type="subcellular location">
    <subcellularLocation>
        <location evidence="1">Cytoplasm</location>
    </subcellularLocation>
</comment>
<keyword evidence="3" id="KW-0049">Antioxidant</keyword>
<organism evidence="9">
    <name type="scientific">Callorhinchus milii</name>
    <name type="common">Ghost shark</name>
    <dbReference type="NCBI Taxonomy" id="7868"/>
    <lineage>
        <taxon>Eukaryota</taxon>
        <taxon>Metazoa</taxon>
        <taxon>Chordata</taxon>
        <taxon>Craniata</taxon>
        <taxon>Vertebrata</taxon>
        <taxon>Chondrichthyes</taxon>
        <taxon>Holocephali</taxon>
        <taxon>Chimaeriformes</taxon>
        <taxon>Callorhinchidae</taxon>
        <taxon>Callorhinchus</taxon>
    </lineage>
</organism>
<protein>
    <recommendedName>
        <fullName evidence="6">Peroxiredoxin-like 2A</fullName>
    </recommendedName>
    <alternativeName>
        <fullName evidence="8">Peroxiredoxin-like 2 activated in M-CSF stimulated monocytes</fullName>
    </alternativeName>
    <alternativeName>
        <fullName evidence="7">Redox-regulatory protein FAM213A</fullName>
    </alternativeName>
</protein>
<keyword evidence="2" id="KW-0963">Cytoplasm</keyword>
<name>V9L5S2_CALMI</name>
<evidence type="ECO:0000256" key="6">
    <source>
        <dbReference type="ARBA" id="ARBA00023849"/>
    </source>
</evidence>
<evidence type="ECO:0000256" key="8">
    <source>
        <dbReference type="ARBA" id="ARBA00032129"/>
    </source>
</evidence>
<keyword evidence="4" id="KW-0676">Redox-active center</keyword>
<dbReference type="PANTHER" id="PTHR28630:SF31">
    <property type="entry name" value="PEROXIREDOXIN-LIKE 2A"/>
    <property type="match status" value="1"/>
</dbReference>
<evidence type="ECO:0000256" key="1">
    <source>
        <dbReference type="ARBA" id="ARBA00004496"/>
    </source>
</evidence>
<accession>V9L5S2</accession>
<evidence type="ECO:0000313" key="9">
    <source>
        <dbReference type="EMBL" id="AFP06583.1"/>
    </source>
</evidence>
<reference evidence="9" key="1">
    <citation type="journal article" date="2014" name="Nature">
        <title>Elephant shark genome provides unique insights into gnathostome evolution.</title>
        <authorList>
            <consortium name="International Elephant Shark Genome Sequencing Consortium"/>
            <person name="Venkatesh B."/>
            <person name="Lee A.P."/>
            <person name="Ravi V."/>
            <person name="Maurya A.K."/>
            <person name="Lian M.M."/>
            <person name="Swann J.B."/>
            <person name="Ohta Y."/>
            <person name="Flajnik M.F."/>
            <person name="Sutoh Y."/>
            <person name="Kasahara M."/>
            <person name="Hoon S."/>
            <person name="Gangu V."/>
            <person name="Roy S.W."/>
            <person name="Irimia M."/>
            <person name="Korzh V."/>
            <person name="Kondrychyn I."/>
            <person name="Lim Z.W."/>
            <person name="Tay B.H."/>
            <person name="Tohari S."/>
            <person name="Kong K.W."/>
            <person name="Ho S."/>
            <person name="Lorente-Galdos B."/>
            <person name="Quilez J."/>
            <person name="Marques-Bonet T."/>
            <person name="Raney B.J."/>
            <person name="Ingham P.W."/>
            <person name="Tay A."/>
            <person name="Hillier L.W."/>
            <person name="Minx P."/>
            <person name="Boehm T."/>
            <person name="Wilson R.K."/>
            <person name="Brenner S."/>
            <person name="Warren W.C."/>
        </authorList>
    </citation>
    <scope>NUCLEOTIDE SEQUENCE</scope>
    <source>
        <tissue evidence="9">Kidney</tissue>
    </source>
</reference>
<evidence type="ECO:0000256" key="2">
    <source>
        <dbReference type="ARBA" id="ARBA00022490"/>
    </source>
</evidence>
<evidence type="ECO:0000256" key="4">
    <source>
        <dbReference type="ARBA" id="ARBA00023284"/>
    </source>
</evidence>
<comment type="similarity">
    <text evidence="5">Belongs to the peroxiredoxin-like PRXL2 family. PRXL2A subfamily.</text>
</comment>
<dbReference type="GO" id="GO:0016209">
    <property type="term" value="F:antioxidant activity"/>
    <property type="evidence" value="ECO:0007669"/>
    <property type="project" value="UniProtKB-KW"/>
</dbReference>
<dbReference type="EMBL" id="JW874066">
    <property type="protein sequence ID" value="AFP06583.1"/>
    <property type="molecule type" value="mRNA"/>
</dbReference>
<dbReference type="PANTHER" id="PTHR28630">
    <property type="match status" value="1"/>
</dbReference>
<dbReference type="AlphaFoldDB" id="V9L5S2"/>
<evidence type="ECO:0000256" key="3">
    <source>
        <dbReference type="ARBA" id="ARBA00022862"/>
    </source>
</evidence>
<sequence>MCFYGPVQRRMGLLGFLRLSVWQNFLRARHRGFSGNVDGEGYILGSVFVIGAGDQGILLEHREKEFGDAVNLTAVMEAAGKISPRQSAE</sequence>
<dbReference type="GO" id="GO:0005737">
    <property type="term" value="C:cytoplasm"/>
    <property type="evidence" value="ECO:0007669"/>
    <property type="project" value="UniProtKB-SubCell"/>
</dbReference>
<evidence type="ECO:0000256" key="7">
    <source>
        <dbReference type="ARBA" id="ARBA00032058"/>
    </source>
</evidence>
<proteinExistence type="evidence at transcript level"/>
<dbReference type="Pfam" id="PF13911">
    <property type="entry name" value="AhpC-TSA_2"/>
    <property type="match status" value="1"/>
</dbReference>
<dbReference type="InterPro" id="IPR032801">
    <property type="entry name" value="PXL2A/B/C"/>
</dbReference>